<organism evidence="1 2">
    <name type="scientific">Paramecium sonneborni</name>
    <dbReference type="NCBI Taxonomy" id="65129"/>
    <lineage>
        <taxon>Eukaryota</taxon>
        <taxon>Sar</taxon>
        <taxon>Alveolata</taxon>
        <taxon>Ciliophora</taxon>
        <taxon>Intramacronucleata</taxon>
        <taxon>Oligohymenophorea</taxon>
        <taxon>Peniculida</taxon>
        <taxon>Parameciidae</taxon>
        <taxon>Paramecium</taxon>
    </lineage>
</organism>
<dbReference type="Proteomes" id="UP000692954">
    <property type="component" value="Unassembled WGS sequence"/>
</dbReference>
<evidence type="ECO:0000313" key="2">
    <source>
        <dbReference type="Proteomes" id="UP000692954"/>
    </source>
</evidence>
<proteinExistence type="predicted"/>
<sequence>MFVQCFSVLKQQKCEQKQCLILNNQISNQELESLQQIHTLQSPLSGNSQCLTENGSFTKFNEKIIDEPVYELIFSDLDNAQYYRQTLVFPNMKELKQAIQKIKRSYNGLVMPINKIQIDNQSNDIYKLRIITKKFIYHNFTINIRELCRFIIRVLELDLTLLSNDLIQYQDESIHINPIFLTRNYVLKQSFYDVLKEKFQQIEICESTQLIFDILRDFENQDLEKLKSHHVMDKYIYKLKLQLINLLYKRRQI</sequence>
<dbReference type="OrthoDB" id="301011at2759"/>
<protein>
    <submittedName>
        <fullName evidence="1">Uncharacterized protein</fullName>
    </submittedName>
</protein>
<dbReference type="EMBL" id="CAJJDN010000133">
    <property type="protein sequence ID" value="CAD8121591.1"/>
    <property type="molecule type" value="Genomic_DNA"/>
</dbReference>
<keyword evidence="2" id="KW-1185">Reference proteome</keyword>
<comment type="caution">
    <text evidence="1">The sequence shown here is derived from an EMBL/GenBank/DDBJ whole genome shotgun (WGS) entry which is preliminary data.</text>
</comment>
<name>A0A8S1R0G7_9CILI</name>
<accession>A0A8S1R0G7</accession>
<gene>
    <name evidence="1" type="ORF">PSON_ATCC_30995.1.T1330061</name>
</gene>
<dbReference type="AlphaFoldDB" id="A0A8S1R0G7"/>
<evidence type="ECO:0000313" key="1">
    <source>
        <dbReference type="EMBL" id="CAD8121591.1"/>
    </source>
</evidence>
<reference evidence="1" key="1">
    <citation type="submission" date="2021-01" db="EMBL/GenBank/DDBJ databases">
        <authorList>
            <consortium name="Genoscope - CEA"/>
            <person name="William W."/>
        </authorList>
    </citation>
    <scope>NUCLEOTIDE SEQUENCE</scope>
</reference>